<dbReference type="InterPro" id="IPR036779">
    <property type="entry name" value="LysM_dom_sf"/>
</dbReference>
<evidence type="ECO:0000313" key="4">
    <source>
        <dbReference type="Proteomes" id="UP001238334"/>
    </source>
</evidence>
<keyword evidence="1" id="KW-0175">Coiled coil</keyword>
<dbReference type="SUPFAM" id="SSF54106">
    <property type="entry name" value="LysM domain"/>
    <property type="match status" value="1"/>
</dbReference>
<feature type="domain" description="LysM" evidence="2">
    <location>
        <begin position="5"/>
        <end position="57"/>
    </location>
</feature>
<protein>
    <submittedName>
        <fullName evidence="3">LysM peptidoglycan-binding domain-containing protein</fullName>
    </submittedName>
</protein>
<name>A0A9Y2P5B3_9RHOB</name>
<sequence>MVTTTIHTVKKGENLSKIAQLYGVRNFELIYKDPVNAKFRKTRPKPDLIQPGDKVVIPNFALTPDKRKDLKTLISTVEARLSRLERNRKDLIATTKEFAGEISTYKSKFKKTKNAADGAALIITLLLSVAKISAIGLKAATQTTTELAKANKEILKEIGKMSLTAVEPALGAGAGKMASSSSKGIAVIGILADSFFNLSSPSFWAKTYMKAQDEKLLDKIIKGKFGQGWDAWSKAVTWDPLAEFDRMQTNMKAQSEKQVKQLDILIAENKKLLQGLKGLASK</sequence>
<proteinExistence type="predicted"/>
<evidence type="ECO:0000313" key="3">
    <source>
        <dbReference type="EMBL" id="WIY23400.1"/>
    </source>
</evidence>
<dbReference type="CDD" id="cd00118">
    <property type="entry name" value="LysM"/>
    <property type="match status" value="1"/>
</dbReference>
<dbReference type="Pfam" id="PF01476">
    <property type="entry name" value="LysM"/>
    <property type="match status" value="1"/>
</dbReference>
<reference evidence="3 4" key="1">
    <citation type="submission" date="2023-06" db="EMBL/GenBank/DDBJ databases">
        <title>Parasedimentitalea psychrophila sp. nov., a psychrophilic bacterium isolated from deep-sea sediment.</title>
        <authorList>
            <person name="Li A."/>
        </authorList>
    </citation>
    <scope>NUCLEOTIDE SEQUENCE [LARGE SCALE GENOMIC DNA]</scope>
    <source>
        <strain evidence="3 4">QS115</strain>
    </source>
</reference>
<accession>A0A9Y2P5B3</accession>
<dbReference type="KEGG" id="ppso:QPJ95_12070"/>
<evidence type="ECO:0000256" key="1">
    <source>
        <dbReference type="SAM" id="Coils"/>
    </source>
</evidence>
<dbReference type="AlphaFoldDB" id="A0A9Y2P5B3"/>
<evidence type="ECO:0000259" key="2">
    <source>
        <dbReference type="PROSITE" id="PS51782"/>
    </source>
</evidence>
<feature type="coiled-coil region" evidence="1">
    <location>
        <begin position="67"/>
        <end position="94"/>
    </location>
</feature>
<dbReference type="InterPro" id="IPR018392">
    <property type="entry name" value="LysM"/>
</dbReference>
<organism evidence="3 4">
    <name type="scientific">Parasedimentitalea psychrophila</name>
    <dbReference type="NCBI Taxonomy" id="2997337"/>
    <lineage>
        <taxon>Bacteria</taxon>
        <taxon>Pseudomonadati</taxon>
        <taxon>Pseudomonadota</taxon>
        <taxon>Alphaproteobacteria</taxon>
        <taxon>Rhodobacterales</taxon>
        <taxon>Paracoccaceae</taxon>
        <taxon>Parasedimentitalea</taxon>
    </lineage>
</organism>
<dbReference type="Proteomes" id="UP001238334">
    <property type="component" value="Chromosome"/>
</dbReference>
<keyword evidence="4" id="KW-1185">Reference proteome</keyword>
<dbReference type="Gene3D" id="3.10.350.10">
    <property type="entry name" value="LysM domain"/>
    <property type="match status" value="1"/>
</dbReference>
<dbReference type="PROSITE" id="PS51782">
    <property type="entry name" value="LYSM"/>
    <property type="match status" value="1"/>
</dbReference>
<dbReference type="EMBL" id="CP127247">
    <property type="protein sequence ID" value="WIY23400.1"/>
    <property type="molecule type" value="Genomic_DNA"/>
</dbReference>
<dbReference type="RefSeq" id="WP_270917995.1">
    <property type="nucleotide sequence ID" value="NZ_CP127247.1"/>
</dbReference>
<gene>
    <name evidence="3" type="ORF">QPJ95_12070</name>
</gene>
<dbReference type="SMART" id="SM00257">
    <property type="entry name" value="LysM"/>
    <property type="match status" value="1"/>
</dbReference>